<proteinExistence type="predicted"/>
<reference evidence="1" key="1">
    <citation type="submission" date="2019-03" db="EMBL/GenBank/DDBJ databases">
        <title>Single cell metagenomics reveals metabolic interactions within the superorganism composed of flagellate Streblomastix strix and complex community of Bacteroidetes bacteria on its surface.</title>
        <authorList>
            <person name="Treitli S.C."/>
            <person name="Kolisko M."/>
            <person name="Husnik F."/>
            <person name="Keeling P."/>
            <person name="Hampl V."/>
        </authorList>
    </citation>
    <scope>NUCLEOTIDE SEQUENCE</scope>
    <source>
        <strain evidence="1">STM</strain>
    </source>
</reference>
<gene>
    <name evidence="1" type="ORF">EZS27_012373</name>
</gene>
<protein>
    <submittedName>
        <fullName evidence="1">Uncharacterized protein</fullName>
    </submittedName>
</protein>
<evidence type="ECO:0000313" key="1">
    <source>
        <dbReference type="EMBL" id="KAA6339714.1"/>
    </source>
</evidence>
<organism evidence="1">
    <name type="scientific">termite gut metagenome</name>
    <dbReference type="NCBI Taxonomy" id="433724"/>
    <lineage>
        <taxon>unclassified sequences</taxon>
        <taxon>metagenomes</taxon>
        <taxon>organismal metagenomes</taxon>
    </lineage>
</organism>
<sequence>MYKIEDINIGDEVIFNSTNSQSNHDLYWKVRGKSNNQIMIELTEMGFDEYWTISIEEIIGHIPLSKNRK</sequence>
<comment type="caution">
    <text evidence="1">The sequence shown here is derived from an EMBL/GenBank/DDBJ whole genome shotgun (WGS) entry which is preliminary data.</text>
</comment>
<dbReference type="EMBL" id="SNRY01000513">
    <property type="protein sequence ID" value="KAA6339714.1"/>
    <property type="molecule type" value="Genomic_DNA"/>
</dbReference>
<name>A0A5J4S0W7_9ZZZZ</name>
<accession>A0A5J4S0W7</accession>
<dbReference type="AlphaFoldDB" id="A0A5J4S0W7"/>